<proteinExistence type="predicted"/>
<reference evidence="1" key="1">
    <citation type="submission" date="2021-06" db="EMBL/GenBank/DDBJ databases">
        <title>Parelaphostrongylus tenuis whole genome reference sequence.</title>
        <authorList>
            <person name="Garwood T.J."/>
            <person name="Larsen P.A."/>
            <person name="Fountain-Jones N.M."/>
            <person name="Garbe J.R."/>
            <person name="Macchietto M.G."/>
            <person name="Kania S.A."/>
            <person name="Gerhold R.W."/>
            <person name="Richards J.E."/>
            <person name="Wolf T.M."/>
        </authorList>
    </citation>
    <scope>NUCLEOTIDE SEQUENCE</scope>
    <source>
        <strain evidence="1">MNPRO001-30</strain>
        <tissue evidence="1">Meninges</tissue>
    </source>
</reference>
<dbReference type="AlphaFoldDB" id="A0AAD5MRD8"/>
<evidence type="ECO:0000313" key="1">
    <source>
        <dbReference type="EMBL" id="KAJ1353422.1"/>
    </source>
</evidence>
<evidence type="ECO:0000313" key="2">
    <source>
        <dbReference type="Proteomes" id="UP001196413"/>
    </source>
</evidence>
<protein>
    <submittedName>
        <fullName evidence="1">Uncharacterized protein</fullName>
    </submittedName>
</protein>
<name>A0AAD5MRD8_PARTN</name>
<dbReference type="EMBL" id="JAHQIW010001709">
    <property type="protein sequence ID" value="KAJ1353422.1"/>
    <property type="molecule type" value="Genomic_DNA"/>
</dbReference>
<organism evidence="1 2">
    <name type="scientific">Parelaphostrongylus tenuis</name>
    <name type="common">Meningeal worm</name>
    <dbReference type="NCBI Taxonomy" id="148309"/>
    <lineage>
        <taxon>Eukaryota</taxon>
        <taxon>Metazoa</taxon>
        <taxon>Ecdysozoa</taxon>
        <taxon>Nematoda</taxon>
        <taxon>Chromadorea</taxon>
        <taxon>Rhabditida</taxon>
        <taxon>Rhabditina</taxon>
        <taxon>Rhabditomorpha</taxon>
        <taxon>Strongyloidea</taxon>
        <taxon>Metastrongylidae</taxon>
        <taxon>Parelaphostrongylus</taxon>
    </lineage>
</organism>
<sequence>MQTVSDVLESQGRCALLPDALITTILAQLNVTVNYEPMLYRTVIHNILIVDEMMAQNCIVVGSTVTRISTVMTDQEMKMCTDPQATIGAIPTSHTEKTAQTTNIIMAIWTRMMWQSLLDRAIRMLALATINWQAVWVASIHIVKTMSFINSYHCSPEEDDAQKYAE</sequence>
<gene>
    <name evidence="1" type="ORF">KIN20_010049</name>
</gene>
<comment type="caution">
    <text evidence="1">The sequence shown here is derived from an EMBL/GenBank/DDBJ whole genome shotgun (WGS) entry which is preliminary data.</text>
</comment>
<keyword evidence="2" id="KW-1185">Reference proteome</keyword>
<accession>A0AAD5MRD8</accession>
<dbReference type="Proteomes" id="UP001196413">
    <property type="component" value="Unassembled WGS sequence"/>
</dbReference>